<dbReference type="SUPFAM" id="SSF51366">
    <property type="entry name" value="Ribulose-phoshate binding barrel"/>
    <property type="match status" value="1"/>
</dbReference>
<protein>
    <recommendedName>
        <fullName evidence="4 9">N-(5'-phosphoribosyl)anthranilate isomerase</fullName>
        <shortName evidence="9">PRAI</shortName>
        <ecNumber evidence="3 9">5.3.1.24</ecNumber>
    </recommendedName>
</protein>
<evidence type="ECO:0000256" key="1">
    <source>
        <dbReference type="ARBA" id="ARBA00001164"/>
    </source>
</evidence>
<evidence type="ECO:0000256" key="3">
    <source>
        <dbReference type="ARBA" id="ARBA00012572"/>
    </source>
</evidence>
<evidence type="ECO:0000256" key="8">
    <source>
        <dbReference type="ARBA" id="ARBA00023235"/>
    </source>
</evidence>
<evidence type="ECO:0000256" key="4">
    <source>
        <dbReference type="ARBA" id="ARBA00022272"/>
    </source>
</evidence>
<dbReference type="Gene3D" id="3.20.20.70">
    <property type="entry name" value="Aldolase class I"/>
    <property type="match status" value="1"/>
</dbReference>
<evidence type="ECO:0000313" key="11">
    <source>
        <dbReference type="EMBL" id="TYT75469.1"/>
    </source>
</evidence>
<keyword evidence="5 9" id="KW-0028">Amino-acid biosynthesis</keyword>
<comment type="caution">
    <text evidence="11">The sequence shown here is derived from an EMBL/GenBank/DDBJ whole genome shotgun (WGS) entry which is preliminary data.</text>
</comment>
<organism evidence="11 12">
    <name type="scientific">Desulfobotulus mexicanus</name>
    <dbReference type="NCBI Taxonomy" id="2586642"/>
    <lineage>
        <taxon>Bacteria</taxon>
        <taxon>Pseudomonadati</taxon>
        <taxon>Thermodesulfobacteriota</taxon>
        <taxon>Desulfobacteria</taxon>
        <taxon>Desulfobacterales</taxon>
        <taxon>Desulfobacteraceae</taxon>
        <taxon>Desulfobotulus</taxon>
    </lineage>
</organism>
<dbReference type="PANTHER" id="PTHR42894:SF1">
    <property type="entry name" value="N-(5'-PHOSPHORIBOSYL)ANTHRANILATE ISOMERASE"/>
    <property type="match status" value="1"/>
</dbReference>
<accession>A0A5Q4VCP7</accession>
<feature type="domain" description="N-(5'phosphoribosyl) anthranilate isomerase (PRAI)" evidence="10">
    <location>
        <begin position="4"/>
        <end position="201"/>
    </location>
</feature>
<evidence type="ECO:0000256" key="7">
    <source>
        <dbReference type="ARBA" id="ARBA00023141"/>
    </source>
</evidence>
<dbReference type="AlphaFoldDB" id="A0A5Q4VCP7"/>
<dbReference type="RefSeq" id="WP_139446995.1">
    <property type="nucleotide sequence ID" value="NZ_VDMB01000004.1"/>
</dbReference>
<dbReference type="EC" id="5.3.1.24" evidence="3 9"/>
<evidence type="ECO:0000256" key="6">
    <source>
        <dbReference type="ARBA" id="ARBA00022822"/>
    </source>
</evidence>
<evidence type="ECO:0000313" key="12">
    <source>
        <dbReference type="Proteomes" id="UP000321899"/>
    </source>
</evidence>
<dbReference type="Pfam" id="PF00697">
    <property type="entry name" value="PRAI"/>
    <property type="match status" value="1"/>
</dbReference>
<reference evidence="11 12" key="1">
    <citation type="submission" date="2019-06" db="EMBL/GenBank/DDBJ databases">
        <title>Desulfobotulus mexicanus sp. nov., a novel sulfate-reducing bacterium isolated from the sediment of an alkaline crater lake in Mexico.</title>
        <authorList>
            <person name="Hirschler-Rea A."/>
        </authorList>
    </citation>
    <scope>NUCLEOTIDE SEQUENCE [LARGE SCALE GENOMIC DNA]</scope>
    <source>
        <strain evidence="11 12">PAR22N</strain>
    </source>
</reference>
<dbReference type="GO" id="GO:0004640">
    <property type="term" value="F:phosphoribosylanthranilate isomerase activity"/>
    <property type="evidence" value="ECO:0007669"/>
    <property type="project" value="UniProtKB-UniRule"/>
</dbReference>
<comment type="similarity">
    <text evidence="9">Belongs to the TrpF family.</text>
</comment>
<dbReference type="InterPro" id="IPR044643">
    <property type="entry name" value="TrpF_fam"/>
</dbReference>
<dbReference type="HAMAP" id="MF_00135">
    <property type="entry name" value="PRAI"/>
    <property type="match status" value="1"/>
</dbReference>
<sequence length="207" mass="22419">MTFIKICGITSPDTARFCADLKVDAIGCVFFPKSPRHLDVKMAKTITDAVPKTMLKVAVMVDPDFKISVDTATKAGCNAIQLHGKENPFLVESLRQEGFYVIKGLYLFQEPTVAEASAYPADRFLVEAAAGTMPGGNAKSWDWAAAKDFCQRYPALLAGGLNPDNVKDALIEAKPFGVDVSSGVESSPGIKDHEKIKAFVEAVRNYI</sequence>
<dbReference type="CDD" id="cd00405">
    <property type="entry name" value="PRAI"/>
    <property type="match status" value="1"/>
</dbReference>
<dbReference type="OrthoDB" id="9796196at2"/>
<evidence type="ECO:0000259" key="10">
    <source>
        <dbReference type="Pfam" id="PF00697"/>
    </source>
</evidence>
<gene>
    <name evidence="9" type="primary">trpF</name>
    <name evidence="11" type="ORF">FIM25_05165</name>
</gene>
<comment type="pathway">
    <text evidence="2 9">Amino-acid biosynthesis; L-tryptophan biosynthesis; L-tryptophan from chorismate: step 3/5.</text>
</comment>
<dbReference type="UniPathway" id="UPA00035">
    <property type="reaction ID" value="UER00042"/>
</dbReference>
<keyword evidence="6 9" id="KW-0822">Tryptophan biosynthesis</keyword>
<comment type="catalytic activity">
    <reaction evidence="1 9">
        <text>N-(5-phospho-beta-D-ribosyl)anthranilate = 1-(2-carboxyphenylamino)-1-deoxy-D-ribulose 5-phosphate</text>
        <dbReference type="Rhea" id="RHEA:21540"/>
        <dbReference type="ChEBI" id="CHEBI:18277"/>
        <dbReference type="ChEBI" id="CHEBI:58613"/>
        <dbReference type="EC" id="5.3.1.24"/>
    </reaction>
</comment>
<evidence type="ECO:0000256" key="2">
    <source>
        <dbReference type="ARBA" id="ARBA00004664"/>
    </source>
</evidence>
<dbReference type="EMBL" id="VDMB01000004">
    <property type="protein sequence ID" value="TYT75469.1"/>
    <property type="molecule type" value="Genomic_DNA"/>
</dbReference>
<proteinExistence type="inferred from homology"/>
<keyword evidence="12" id="KW-1185">Reference proteome</keyword>
<dbReference type="InterPro" id="IPR013785">
    <property type="entry name" value="Aldolase_TIM"/>
</dbReference>
<dbReference type="InterPro" id="IPR001240">
    <property type="entry name" value="PRAI_dom"/>
</dbReference>
<keyword evidence="8 9" id="KW-0413">Isomerase</keyword>
<evidence type="ECO:0000256" key="9">
    <source>
        <dbReference type="HAMAP-Rule" id="MF_00135"/>
    </source>
</evidence>
<dbReference type="GO" id="GO:0000162">
    <property type="term" value="P:L-tryptophan biosynthetic process"/>
    <property type="evidence" value="ECO:0007669"/>
    <property type="project" value="UniProtKB-UniRule"/>
</dbReference>
<name>A0A5Q4VCP7_9BACT</name>
<keyword evidence="7 9" id="KW-0057">Aromatic amino acid biosynthesis</keyword>
<evidence type="ECO:0000256" key="5">
    <source>
        <dbReference type="ARBA" id="ARBA00022605"/>
    </source>
</evidence>
<dbReference type="PANTHER" id="PTHR42894">
    <property type="entry name" value="N-(5'-PHOSPHORIBOSYL)ANTHRANILATE ISOMERASE"/>
    <property type="match status" value="1"/>
</dbReference>
<dbReference type="Proteomes" id="UP000321899">
    <property type="component" value="Unassembled WGS sequence"/>
</dbReference>
<dbReference type="InterPro" id="IPR011060">
    <property type="entry name" value="RibuloseP-bd_barrel"/>
</dbReference>